<reference evidence="1" key="3">
    <citation type="submission" date="2015-02" db="UniProtKB">
        <authorList>
            <consortium name="EnsemblProtists"/>
        </authorList>
    </citation>
    <scope>IDENTIFICATION</scope>
    <source>
        <strain evidence="1">DAOM BR144</strain>
    </source>
</reference>
<accession>K3WGC7</accession>
<keyword evidence="2" id="KW-1185">Reference proteome</keyword>
<dbReference type="InParanoid" id="K3WGC7"/>
<proteinExistence type="predicted"/>
<protein>
    <submittedName>
        <fullName evidence="1">Uncharacterized protein</fullName>
    </submittedName>
</protein>
<dbReference type="OMA" id="TIGLCNP"/>
<dbReference type="HOGENOM" id="CLU_1613816_0_0_1"/>
<organism evidence="1 2">
    <name type="scientific">Globisporangium ultimum (strain ATCC 200006 / CBS 805.95 / DAOM BR144)</name>
    <name type="common">Pythium ultimum</name>
    <dbReference type="NCBI Taxonomy" id="431595"/>
    <lineage>
        <taxon>Eukaryota</taxon>
        <taxon>Sar</taxon>
        <taxon>Stramenopiles</taxon>
        <taxon>Oomycota</taxon>
        <taxon>Peronosporomycetes</taxon>
        <taxon>Pythiales</taxon>
        <taxon>Pythiaceae</taxon>
        <taxon>Globisporangium</taxon>
    </lineage>
</organism>
<sequence>MVNGDALDRELASLAETTNLSNPLTFGHKNDWQTMQQVSEKSAKHEGEYAKTLPKTFILTEPKHTKGAFAIAAKAARDPIQPMRPNRLNENGSTTKLAKDASETCGNHATANNAAAIVVSGDAKARIPHAKRSHMDGILRGIPGETGPTKTTQSDAFVFDGEMNDMNQYKNTSFHRKRDAYSEYVEARARFSKMHSVN</sequence>
<reference evidence="2" key="2">
    <citation type="submission" date="2010-04" db="EMBL/GenBank/DDBJ databases">
        <authorList>
            <person name="Buell R."/>
            <person name="Hamilton J."/>
            <person name="Hostetler J."/>
        </authorList>
    </citation>
    <scope>NUCLEOTIDE SEQUENCE [LARGE SCALE GENOMIC DNA]</scope>
    <source>
        <strain evidence="2">DAOM:BR144</strain>
    </source>
</reference>
<dbReference type="AlphaFoldDB" id="K3WGC7"/>
<dbReference type="VEuPathDB" id="FungiDB:PYU1_G004008"/>
<dbReference type="EnsemblProtists" id="PYU1_T004018">
    <property type="protein sequence ID" value="PYU1_T004018"/>
    <property type="gene ID" value="PYU1_G004008"/>
</dbReference>
<dbReference type="Proteomes" id="UP000019132">
    <property type="component" value="Unassembled WGS sequence"/>
</dbReference>
<name>K3WGC7_GLOUD</name>
<evidence type="ECO:0000313" key="1">
    <source>
        <dbReference type="EnsemblProtists" id="PYU1_T004018"/>
    </source>
</evidence>
<dbReference type="eggNOG" id="ENOG502SBDY">
    <property type="taxonomic scope" value="Eukaryota"/>
</dbReference>
<dbReference type="EMBL" id="GL376567">
    <property type="status" value="NOT_ANNOTATED_CDS"/>
    <property type="molecule type" value="Genomic_DNA"/>
</dbReference>
<evidence type="ECO:0000313" key="2">
    <source>
        <dbReference type="Proteomes" id="UP000019132"/>
    </source>
</evidence>
<reference evidence="2" key="1">
    <citation type="journal article" date="2010" name="Genome Biol.">
        <title>Genome sequence of the necrotrophic plant pathogen Pythium ultimum reveals original pathogenicity mechanisms and effector repertoire.</title>
        <authorList>
            <person name="Levesque C.A."/>
            <person name="Brouwer H."/>
            <person name="Cano L."/>
            <person name="Hamilton J.P."/>
            <person name="Holt C."/>
            <person name="Huitema E."/>
            <person name="Raffaele S."/>
            <person name="Robideau G.P."/>
            <person name="Thines M."/>
            <person name="Win J."/>
            <person name="Zerillo M.M."/>
            <person name="Beakes G.W."/>
            <person name="Boore J.L."/>
            <person name="Busam D."/>
            <person name="Dumas B."/>
            <person name="Ferriera S."/>
            <person name="Fuerstenberg S.I."/>
            <person name="Gachon C.M."/>
            <person name="Gaulin E."/>
            <person name="Govers F."/>
            <person name="Grenville-Briggs L."/>
            <person name="Horner N."/>
            <person name="Hostetler J."/>
            <person name="Jiang R.H."/>
            <person name="Johnson J."/>
            <person name="Krajaejun T."/>
            <person name="Lin H."/>
            <person name="Meijer H.J."/>
            <person name="Moore B."/>
            <person name="Morris P."/>
            <person name="Phuntmart V."/>
            <person name="Puiu D."/>
            <person name="Shetty J."/>
            <person name="Stajich J.E."/>
            <person name="Tripathy S."/>
            <person name="Wawra S."/>
            <person name="van West P."/>
            <person name="Whitty B.R."/>
            <person name="Coutinho P.M."/>
            <person name="Henrissat B."/>
            <person name="Martin F."/>
            <person name="Thomas P.D."/>
            <person name="Tyler B.M."/>
            <person name="De Vries R.P."/>
            <person name="Kamoun S."/>
            <person name="Yandell M."/>
            <person name="Tisserat N."/>
            <person name="Buell C.R."/>
        </authorList>
    </citation>
    <scope>NUCLEOTIDE SEQUENCE</scope>
    <source>
        <strain evidence="2">DAOM:BR144</strain>
    </source>
</reference>